<reference evidence="1" key="2">
    <citation type="journal article" date="2015" name="Data Brief">
        <title>Shoot transcriptome of the giant reed, Arundo donax.</title>
        <authorList>
            <person name="Barrero R.A."/>
            <person name="Guerrero F.D."/>
            <person name="Moolhuijzen P."/>
            <person name="Goolsby J.A."/>
            <person name="Tidwell J."/>
            <person name="Bellgard S.E."/>
            <person name="Bellgard M.I."/>
        </authorList>
    </citation>
    <scope>NUCLEOTIDE SEQUENCE</scope>
    <source>
        <tissue evidence="1">Shoot tissue taken approximately 20 cm above the soil surface</tissue>
    </source>
</reference>
<evidence type="ECO:0000313" key="1">
    <source>
        <dbReference type="EMBL" id="JAD40362.1"/>
    </source>
</evidence>
<organism evidence="1">
    <name type="scientific">Arundo donax</name>
    <name type="common">Giant reed</name>
    <name type="synonym">Donax arundinaceus</name>
    <dbReference type="NCBI Taxonomy" id="35708"/>
    <lineage>
        <taxon>Eukaryota</taxon>
        <taxon>Viridiplantae</taxon>
        <taxon>Streptophyta</taxon>
        <taxon>Embryophyta</taxon>
        <taxon>Tracheophyta</taxon>
        <taxon>Spermatophyta</taxon>
        <taxon>Magnoliopsida</taxon>
        <taxon>Liliopsida</taxon>
        <taxon>Poales</taxon>
        <taxon>Poaceae</taxon>
        <taxon>PACMAD clade</taxon>
        <taxon>Arundinoideae</taxon>
        <taxon>Arundineae</taxon>
        <taxon>Arundo</taxon>
    </lineage>
</organism>
<accession>A0A0A8ZZZ4</accession>
<proteinExistence type="predicted"/>
<dbReference type="AlphaFoldDB" id="A0A0A8ZZZ4"/>
<name>A0A0A8ZZZ4_ARUDO</name>
<sequence length="22" mass="2814">MLGLYIVWRISYSKEISRTRRW</sequence>
<reference evidence="1" key="1">
    <citation type="submission" date="2014-09" db="EMBL/GenBank/DDBJ databases">
        <authorList>
            <person name="Magalhaes I.L.F."/>
            <person name="Oliveira U."/>
            <person name="Santos F.R."/>
            <person name="Vidigal T.H.D.A."/>
            <person name="Brescovit A.D."/>
            <person name="Santos A.J."/>
        </authorList>
    </citation>
    <scope>NUCLEOTIDE SEQUENCE</scope>
    <source>
        <tissue evidence="1">Shoot tissue taken approximately 20 cm above the soil surface</tissue>
    </source>
</reference>
<protein>
    <submittedName>
        <fullName evidence="1">Uncharacterized protein</fullName>
    </submittedName>
</protein>
<dbReference type="EMBL" id="GBRH01257533">
    <property type="protein sequence ID" value="JAD40362.1"/>
    <property type="molecule type" value="Transcribed_RNA"/>
</dbReference>